<dbReference type="OrthoDB" id="439808at2759"/>
<gene>
    <name evidence="3" type="primary">LOC112290819</name>
    <name evidence="2" type="ORF">PHYPA_001000</name>
</gene>
<dbReference type="RefSeq" id="XP_024393317.1">
    <property type="nucleotide sequence ID" value="XM_024537549.2"/>
</dbReference>
<feature type="region of interest" description="Disordered" evidence="1">
    <location>
        <begin position="197"/>
        <end position="242"/>
    </location>
</feature>
<dbReference type="Gramene" id="Pp3c1_22360V3.2">
    <property type="protein sequence ID" value="Pp3c1_22360V3.2"/>
    <property type="gene ID" value="Pp3c1_22360"/>
</dbReference>
<dbReference type="HOGENOM" id="CLU_1006085_0_0_1"/>
<evidence type="ECO:0000313" key="3">
    <source>
        <dbReference type="EnsemblPlants" id="Pp3c1_22360V3.1"/>
    </source>
</evidence>
<dbReference type="PaxDb" id="3218-PP1S59_338V6.1"/>
<sequence>MALHTASVAKLSHLRRTLLPFSSCMQREAFRDLAFRGSFLTQAAECEVLSSSCRSGFGSESRMAWRPVMVRATSSQRWTLDDVERISKGKASKAKTGSRKVPHRLQAGERTAYDLAKKKGYLVQRAISRKYPLVNTYRNFCDASCRICIFIEQGQTGEDTVVIDLTPLRLSDEAVVKIREQVAEVVQTTLQRHYLGGQQADDFQSSDEESEGEENDESASEANKEEEEEEGEGDSDVEGLSVLRIETGRQEAKAICQAVWNFWLEETKTGKIPLVED</sequence>
<feature type="compositionally biased region" description="Acidic residues" evidence="1">
    <location>
        <begin position="204"/>
        <end position="237"/>
    </location>
</feature>
<dbReference type="EnsemblPlants" id="Pp3c1_22360V3.2">
    <property type="protein sequence ID" value="Pp3c1_22360V3.2"/>
    <property type="gene ID" value="Pp3c1_22360"/>
</dbReference>
<dbReference type="GeneID" id="112290819"/>
<evidence type="ECO:0000313" key="2">
    <source>
        <dbReference type="EMBL" id="PNR62576.1"/>
    </source>
</evidence>
<name>A9S9R4_PHYPA</name>
<organism evidence="2">
    <name type="scientific">Physcomitrium patens</name>
    <name type="common">Spreading-leaved earth moss</name>
    <name type="synonym">Physcomitrella patens</name>
    <dbReference type="NCBI Taxonomy" id="3218"/>
    <lineage>
        <taxon>Eukaryota</taxon>
        <taxon>Viridiplantae</taxon>
        <taxon>Streptophyta</taxon>
        <taxon>Embryophyta</taxon>
        <taxon>Bryophyta</taxon>
        <taxon>Bryophytina</taxon>
        <taxon>Bryopsida</taxon>
        <taxon>Funariidae</taxon>
        <taxon>Funariales</taxon>
        <taxon>Funariaceae</taxon>
        <taxon>Physcomitrium</taxon>
    </lineage>
</organism>
<accession>A9S9R4</accession>
<dbReference type="EnsemblPlants" id="Pp3c1_22360V3.1">
    <property type="protein sequence ID" value="Pp3c1_22360V3.1"/>
    <property type="gene ID" value="Pp3c1_22360"/>
</dbReference>
<dbReference type="EMBL" id="ABEU02000001">
    <property type="protein sequence ID" value="PNR62576.1"/>
    <property type="molecule type" value="Genomic_DNA"/>
</dbReference>
<reference evidence="2 4" key="2">
    <citation type="journal article" date="2018" name="Plant J.">
        <title>The Physcomitrella patens chromosome-scale assembly reveals moss genome structure and evolution.</title>
        <authorList>
            <person name="Lang D."/>
            <person name="Ullrich K.K."/>
            <person name="Murat F."/>
            <person name="Fuchs J."/>
            <person name="Jenkins J."/>
            <person name="Haas F.B."/>
            <person name="Piednoel M."/>
            <person name="Gundlach H."/>
            <person name="Van Bel M."/>
            <person name="Meyberg R."/>
            <person name="Vives C."/>
            <person name="Morata J."/>
            <person name="Symeonidi A."/>
            <person name="Hiss M."/>
            <person name="Muchero W."/>
            <person name="Kamisugi Y."/>
            <person name="Saleh O."/>
            <person name="Blanc G."/>
            <person name="Decker E.L."/>
            <person name="van Gessel N."/>
            <person name="Grimwood J."/>
            <person name="Hayes R.D."/>
            <person name="Graham S.W."/>
            <person name="Gunter L.E."/>
            <person name="McDaniel S.F."/>
            <person name="Hoernstein S.N.W."/>
            <person name="Larsson A."/>
            <person name="Li F.W."/>
            <person name="Perroud P.F."/>
            <person name="Phillips J."/>
            <person name="Ranjan P."/>
            <person name="Rokshar D.S."/>
            <person name="Rothfels C.J."/>
            <person name="Schneider L."/>
            <person name="Shu S."/>
            <person name="Stevenson D.W."/>
            <person name="Thummler F."/>
            <person name="Tillich M."/>
            <person name="Villarreal Aguilar J.C."/>
            <person name="Widiez T."/>
            <person name="Wong G.K."/>
            <person name="Wymore A."/>
            <person name="Zhang Y."/>
            <person name="Zimmer A.D."/>
            <person name="Quatrano R.S."/>
            <person name="Mayer K.F.X."/>
            <person name="Goodstein D."/>
            <person name="Casacuberta J.M."/>
            <person name="Vandepoele K."/>
            <person name="Reski R."/>
            <person name="Cuming A.C."/>
            <person name="Tuskan G.A."/>
            <person name="Maumus F."/>
            <person name="Salse J."/>
            <person name="Schmutz J."/>
            <person name="Rensing S.A."/>
        </authorList>
    </citation>
    <scope>NUCLEOTIDE SEQUENCE [LARGE SCALE GENOMIC DNA]</scope>
    <source>
        <strain evidence="3 4">cv. Gransden 2004</strain>
    </source>
</reference>
<reference evidence="3" key="3">
    <citation type="submission" date="2020-12" db="UniProtKB">
        <authorList>
            <consortium name="EnsemblPlants"/>
        </authorList>
    </citation>
    <scope>IDENTIFICATION</scope>
</reference>
<keyword evidence="4" id="KW-1185">Reference proteome</keyword>
<reference evidence="2 4" key="1">
    <citation type="journal article" date="2008" name="Science">
        <title>The Physcomitrella genome reveals evolutionary insights into the conquest of land by plants.</title>
        <authorList>
            <person name="Rensing S."/>
            <person name="Lang D."/>
            <person name="Zimmer A."/>
            <person name="Terry A."/>
            <person name="Salamov A."/>
            <person name="Shapiro H."/>
            <person name="Nishiyama T."/>
            <person name="Perroud P.-F."/>
            <person name="Lindquist E."/>
            <person name="Kamisugi Y."/>
            <person name="Tanahashi T."/>
            <person name="Sakakibara K."/>
            <person name="Fujita T."/>
            <person name="Oishi K."/>
            <person name="Shin-I T."/>
            <person name="Kuroki Y."/>
            <person name="Toyoda A."/>
            <person name="Suzuki Y."/>
            <person name="Hashimoto A."/>
            <person name="Yamaguchi K."/>
            <person name="Sugano A."/>
            <person name="Kohara Y."/>
            <person name="Fujiyama A."/>
            <person name="Anterola A."/>
            <person name="Aoki S."/>
            <person name="Ashton N."/>
            <person name="Barbazuk W.B."/>
            <person name="Barker E."/>
            <person name="Bennetzen J."/>
            <person name="Bezanilla M."/>
            <person name="Blankenship R."/>
            <person name="Cho S.H."/>
            <person name="Dutcher S."/>
            <person name="Estelle M."/>
            <person name="Fawcett J.A."/>
            <person name="Gundlach H."/>
            <person name="Hanada K."/>
            <person name="Heyl A."/>
            <person name="Hicks K.A."/>
            <person name="Hugh J."/>
            <person name="Lohr M."/>
            <person name="Mayer K."/>
            <person name="Melkozernov A."/>
            <person name="Murata T."/>
            <person name="Nelson D."/>
            <person name="Pils B."/>
            <person name="Prigge M."/>
            <person name="Reiss B."/>
            <person name="Renner T."/>
            <person name="Rombauts S."/>
            <person name="Rushton P."/>
            <person name="Sanderfoot A."/>
            <person name="Schween G."/>
            <person name="Shiu S.-H."/>
            <person name="Stueber K."/>
            <person name="Theodoulou F.L."/>
            <person name="Tu H."/>
            <person name="Van de Peer Y."/>
            <person name="Verrier P.J."/>
            <person name="Waters E."/>
            <person name="Wood A."/>
            <person name="Yang L."/>
            <person name="Cove D."/>
            <person name="Cuming A."/>
            <person name="Hasebe M."/>
            <person name="Lucas S."/>
            <person name="Mishler D.B."/>
            <person name="Reski R."/>
            <person name="Grigoriev I."/>
            <person name="Quatrano R.S."/>
            <person name="Boore J.L."/>
        </authorList>
    </citation>
    <scope>NUCLEOTIDE SEQUENCE [LARGE SCALE GENOMIC DNA]</scope>
    <source>
        <strain evidence="3 4">cv. Gransden 2004</strain>
    </source>
</reference>
<dbReference type="Gramene" id="Pp3c1_22360V3.1">
    <property type="protein sequence ID" value="Pp3c1_22360V3.1"/>
    <property type="gene ID" value="Pp3c1_22360"/>
</dbReference>
<dbReference type="KEGG" id="ppp:112290819"/>
<proteinExistence type="predicted"/>
<dbReference type="eggNOG" id="ENOG502R37D">
    <property type="taxonomic scope" value="Eukaryota"/>
</dbReference>
<dbReference type="OMA" id="EAKAICQ"/>
<dbReference type="Proteomes" id="UP000006727">
    <property type="component" value="Chromosome 1"/>
</dbReference>
<protein>
    <submittedName>
        <fullName evidence="2 3">Uncharacterized protein</fullName>
    </submittedName>
</protein>
<evidence type="ECO:0000256" key="1">
    <source>
        <dbReference type="SAM" id="MobiDB-lite"/>
    </source>
</evidence>
<dbReference type="AlphaFoldDB" id="A9S9R4"/>
<evidence type="ECO:0000313" key="4">
    <source>
        <dbReference type="Proteomes" id="UP000006727"/>
    </source>
</evidence>